<accession>A0A9D2JED0</accession>
<feature type="transmembrane region" description="Helical" evidence="9">
    <location>
        <begin position="167"/>
        <end position="192"/>
    </location>
</feature>
<keyword evidence="4" id="KW-0997">Cell inner membrane</keyword>
<dbReference type="Pfam" id="PF02653">
    <property type="entry name" value="BPD_transp_2"/>
    <property type="match status" value="1"/>
</dbReference>
<dbReference type="PANTHER" id="PTHR32196:SF71">
    <property type="entry name" value="AUTOINDUCER 2 IMPORT SYSTEM PERMEASE PROTEIN LSRD"/>
    <property type="match status" value="1"/>
</dbReference>
<protein>
    <recommendedName>
        <fullName evidence="8">Autoinducer 2 import system permease protein LsrD</fullName>
    </recommendedName>
</protein>
<evidence type="ECO:0000256" key="8">
    <source>
        <dbReference type="ARBA" id="ARBA00039381"/>
    </source>
</evidence>
<evidence type="ECO:0000256" key="7">
    <source>
        <dbReference type="ARBA" id="ARBA00023136"/>
    </source>
</evidence>
<dbReference type="Proteomes" id="UP000824062">
    <property type="component" value="Unassembled WGS sequence"/>
</dbReference>
<dbReference type="EMBL" id="DXBM01000011">
    <property type="protein sequence ID" value="HIZ45579.1"/>
    <property type="molecule type" value="Genomic_DNA"/>
</dbReference>
<evidence type="ECO:0000256" key="9">
    <source>
        <dbReference type="SAM" id="Phobius"/>
    </source>
</evidence>
<keyword evidence="2" id="KW-0813">Transport</keyword>
<reference evidence="10" key="1">
    <citation type="journal article" date="2021" name="PeerJ">
        <title>Extensive microbial diversity within the chicken gut microbiome revealed by metagenomics and culture.</title>
        <authorList>
            <person name="Gilroy R."/>
            <person name="Ravi A."/>
            <person name="Getino M."/>
            <person name="Pursley I."/>
            <person name="Horton D.L."/>
            <person name="Alikhan N.F."/>
            <person name="Baker D."/>
            <person name="Gharbi K."/>
            <person name="Hall N."/>
            <person name="Watson M."/>
            <person name="Adriaenssens E.M."/>
            <person name="Foster-Nyarko E."/>
            <person name="Jarju S."/>
            <person name="Secka A."/>
            <person name="Antonio M."/>
            <person name="Oren A."/>
            <person name="Chaudhuri R.R."/>
            <person name="La Ragione R."/>
            <person name="Hildebrand F."/>
            <person name="Pallen M.J."/>
        </authorList>
    </citation>
    <scope>NUCLEOTIDE SEQUENCE</scope>
    <source>
        <strain evidence="10">ChiHjej12B11-14209</strain>
    </source>
</reference>
<feature type="transmembrane region" description="Helical" evidence="9">
    <location>
        <begin position="310"/>
        <end position="332"/>
    </location>
</feature>
<evidence type="ECO:0000256" key="1">
    <source>
        <dbReference type="ARBA" id="ARBA00004651"/>
    </source>
</evidence>
<evidence type="ECO:0000256" key="2">
    <source>
        <dbReference type="ARBA" id="ARBA00022448"/>
    </source>
</evidence>
<dbReference type="AlphaFoldDB" id="A0A9D2JED0"/>
<proteinExistence type="predicted"/>
<comment type="caution">
    <text evidence="10">The sequence shown here is derived from an EMBL/GenBank/DDBJ whole genome shotgun (WGS) entry which is preliminary data.</text>
</comment>
<organism evidence="10 11">
    <name type="scientific">Candidatus Olsenella pullistercoris</name>
    <dbReference type="NCBI Taxonomy" id="2838712"/>
    <lineage>
        <taxon>Bacteria</taxon>
        <taxon>Bacillati</taxon>
        <taxon>Actinomycetota</taxon>
        <taxon>Coriobacteriia</taxon>
        <taxon>Coriobacteriales</taxon>
        <taxon>Atopobiaceae</taxon>
        <taxon>Olsenella</taxon>
    </lineage>
</organism>
<comment type="subcellular location">
    <subcellularLocation>
        <location evidence="1">Cell membrane</location>
        <topology evidence="1">Multi-pass membrane protein</topology>
    </subcellularLocation>
</comment>
<dbReference type="InterPro" id="IPR001851">
    <property type="entry name" value="ABC_transp_permease"/>
</dbReference>
<feature type="transmembrane region" description="Helical" evidence="9">
    <location>
        <begin position="42"/>
        <end position="65"/>
    </location>
</feature>
<dbReference type="GO" id="GO:0005886">
    <property type="term" value="C:plasma membrane"/>
    <property type="evidence" value="ECO:0007669"/>
    <property type="project" value="UniProtKB-SubCell"/>
</dbReference>
<keyword evidence="6 9" id="KW-1133">Transmembrane helix</keyword>
<name>A0A9D2JED0_9ACTN</name>
<dbReference type="CDD" id="cd06579">
    <property type="entry name" value="TM_PBP1_transp_AraH_like"/>
    <property type="match status" value="1"/>
</dbReference>
<keyword evidence="7 9" id="KW-0472">Membrane</keyword>
<evidence type="ECO:0000256" key="5">
    <source>
        <dbReference type="ARBA" id="ARBA00022692"/>
    </source>
</evidence>
<evidence type="ECO:0000256" key="4">
    <source>
        <dbReference type="ARBA" id="ARBA00022519"/>
    </source>
</evidence>
<evidence type="ECO:0000256" key="3">
    <source>
        <dbReference type="ARBA" id="ARBA00022475"/>
    </source>
</evidence>
<feature type="transmembrane region" description="Helical" evidence="9">
    <location>
        <begin position="226"/>
        <end position="245"/>
    </location>
</feature>
<feature type="transmembrane region" description="Helical" evidence="9">
    <location>
        <begin position="127"/>
        <end position="147"/>
    </location>
</feature>
<evidence type="ECO:0000256" key="6">
    <source>
        <dbReference type="ARBA" id="ARBA00022989"/>
    </source>
</evidence>
<feature type="transmembrane region" description="Helical" evidence="9">
    <location>
        <begin position="277"/>
        <end position="298"/>
    </location>
</feature>
<reference evidence="10" key="2">
    <citation type="submission" date="2021-04" db="EMBL/GenBank/DDBJ databases">
        <authorList>
            <person name="Gilroy R."/>
        </authorList>
    </citation>
    <scope>NUCLEOTIDE SEQUENCE</scope>
    <source>
        <strain evidence="10">ChiHjej12B11-14209</strain>
    </source>
</reference>
<dbReference type="PANTHER" id="PTHR32196">
    <property type="entry name" value="ABC TRANSPORTER PERMEASE PROTEIN YPHD-RELATED-RELATED"/>
    <property type="match status" value="1"/>
</dbReference>
<keyword evidence="5 9" id="KW-0812">Transmembrane</keyword>
<evidence type="ECO:0000313" key="11">
    <source>
        <dbReference type="Proteomes" id="UP000824062"/>
    </source>
</evidence>
<sequence>MMEKVKKFMARGNTSWNMLLVALLVLEFVVFGIANDRFLRPALLFTSINDNLPTFMLSLFVTLVMVTGGIDIQVSSLVGLTSITIGVAWQDFGLPIWGAVGVAFLLVTLCGAFSGFLIAYCRVQAMVVTLGGSFLYSGMALLVSTLSKTESYLGISGFPEDFRFLGTYDVGGVIPIQILIYALMLVVAFILLHKTKYGRRVVLTGVNQSAAEYSGINTRRVIMSTYVLSAIAAAIAGTVVTSYLGTSRSDLGGDLTMDVITAVVLGGTLNTGGKGSIIGTALASFLIAFLRFGLPLCFDVSTQYLNIPVGILLVAVIVGRTATSGSGLLPWLRSLLPGKSSERASTSGK</sequence>
<gene>
    <name evidence="10" type="ORF">IAA19_00940</name>
</gene>
<evidence type="ECO:0000313" key="10">
    <source>
        <dbReference type="EMBL" id="HIZ45579.1"/>
    </source>
</evidence>
<dbReference type="GO" id="GO:0022857">
    <property type="term" value="F:transmembrane transporter activity"/>
    <property type="evidence" value="ECO:0007669"/>
    <property type="project" value="InterPro"/>
</dbReference>
<keyword evidence="3" id="KW-1003">Cell membrane</keyword>
<feature type="transmembrane region" description="Helical" evidence="9">
    <location>
        <begin position="96"/>
        <end position="120"/>
    </location>
</feature>